<dbReference type="EMBL" id="CP151501">
    <property type="protein sequence ID" value="WZN58523.1"/>
    <property type="molecule type" value="Genomic_DNA"/>
</dbReference>
<evidence type="ECO:0000313" key="5">
    <source>
        <dbReference type="Proteomes" id="UP001472866"/>
    </source>
</evidence>
<evidence type="ECO:0000256" key="1">
    <source>
        <dbReference type="ARBA" id="ARBA00006347"/>
    </source>
</evidence>
<dbReference type="PANTHER" id="PTHR18929">
    <property type="entry name" value="PROTEIN DISULFIDE ISOMERASE"/>
    <property type="match status" value="1"/>
</dbReference>
<dbReference type="Proteomes" id="UP001472866">
    <property type="component" value="Chromosome 01"/>
</dbReference>
<keyword evidence="2" id="KW-0732">Signal</keyword>
<reference evidence="4 5" key="1">
    <citation type="submission" date="2024-03" db="EMBL/GenBank/DDBJ databases">
        <title>Complete genome sequence of the green alga Chloropicon roscoffensis RCC1871.</title>
        <authorList>
            <person name="Lemieux C."/>
            <person name="Pombert J.-F."/>
            <person name="Otis C."/>
            <person name="Turmel M."/>
        </authorList>
    </citation>
    <scope>NUCLEOTIDE SEQUENCE [LARGE SCALE GENOMIC DNA]</scope>
    <source>
        <strain evidence="4 5">RCC1871</strain>
    </source>
</reference>
<keyword evidence="4" id="KW-0413">Isomerase</keyword>
<dbReference type="Gene3D" id="3.40.30.10">
    <property type="entry name" value="Glutaredoxin"/>
    <property type="match status" value="3"/>
</dbReference>
<name>A0AAX4NX48_9CHLO</name>
<dbReference type="GO" id="GO:0003756">
    <property type="term" value="F:protein disulfide isomerase activity"/>
    <property type="evidence" value="ECO:0007669"/>
    <property type="project" value="TreeGrafter"/>
</dbReference>
<dbReference type="PROSITE" id="PS51203">
    <property type="entry name" value="CS"/>
    <property type="match status" value="1"/>
</dbReference>
<organism evidence="4 5">
    <name type="scientific">Chloropicon roscoffensis</name>
    <dbReference type="NCBI Taxonomy" id="1461544"/>
    <lineage>
        <taxon>Eukaryota</taxon>
        <taxon>Viridiplantae</taxon>
        <taxon>Chlorophyta</taxon>
        <taxon>Chloropicophyceae</taxon>
        <taxon>Chloropicales</taxon>
        <taxon>Chloropicaceae</taxon>
        <taxon>Chloropicon</taxon>
    </lineage>
</organism>
<dbReference type="InterPro" id="IPR007052">
    <property type="entry name" value="CS_dom"/>
</dbReference>
<dbReference type="InterPro" id="IPR008978">
    <property type="entry name" value="HSP20-like_chaperone"/>
</dbReference>
<feature type="signal peptide" evidence="2">
    <location>
        <begin position="1"/>
        <end position="33"/>
    </location>
</feature>
<dbReference type="GO" id="GO:0005783">
    <property type="term" value="C:endoplasmic reticulum"/>
    <property type="evidence" value="ECO:0007669"/>
    <property type="project" value="TreeGrafter"/>
</dbReference>
<dbReference type="Gene3D" id="2.60.40.790">
    <property type="match status" value="1"/>
</dbReference>
<evidence type="ECO:0000259" key="3">
    <source>
        <dbReference type="PROSITE" id="PS51203"/>
    </source>
</evidence>
<dbReference type="SUPFAM" id="SSF49764">
    <property type="entry name" value="HSP20-like chaperones"/>
    <property type="match status" value="1"/>
</dbReference>
<dbReference type="GO" id="GO:0006457">
    <property type="term" value="P:protein folding"/>
    <property type="evidence" value="ECO:0007669"/>
    <property type="project" value="TreeGrafter"/>
</dbReference>
<sequence length="725" mass="79765">MGILVQGHLGPMWAVLLALTVTALLAWSTPASAKVIDGGCDLSGVDSPRVLWAQREELLYVRVVLPDLEEDSVRVEQNDTHLLVRARATRLDKGAQDATEGFEFCLLLEFFRRVESSPLSESVTKIAKRKDEVVLTITKKWHWLYWPRLHRSPSDPLRSKVGVDWKRWKAEDDEEGGTLAAAGEDDEWLDDEVAATKVANFPEEEYDDDAVPLLDGSQLTSHLEGTDLTLLLCFERSRRCRGCRQLSRLLAHVAAQIDGERGKLSIARIDGDANFEAMKRLHVTSYPQLRLFFRDGGTFDVDVSQIRDSRQLMAYLASQLTRAFEEASTAEELEEALRGRGRAAVLVAGEGGSGGGRRAEKAFDWSAKKFRASVAKHTDLGFVKTTVGAVLSLAAEGGSEDGDLASALSDAVGGAGRAGLVILKAGEDAEWFAGGKWRAKSVHAWLRQRQFKLVEEITPANFPEFRRRGTPMLYLLLAAGDGDGQGEILSGARELARECEGKIAFVHTFVGNHSAAAADLVQHLRCDFDGGSSFAVLEDFREEYRYCVEAGGKRGPLTVDRIARLARGFVARGGDALLSPDKLRSEPVPSKAKNLGPVYDVVGENLLEVVLDPRKDVVIHFYSPVDEAWDFDETELVKAAEALEGEQGVLFGKIDGFRNEKPKEFPDIGYFPTTLIFPSDRKNAPAVFNKTEGFLKDRILDWVGEHAASLRGAEEGPVEAAKDEL</sequence>
<dbReference type="Pfam" id="PF13848">
    <property type="entry name" value="Thioredoxin_6"/>
    <property type="match status" value="1"/>
</dbReference>
<accession>A0AAX4NX48</accession>
<feature type="chain" id="PRO_5043702319" evidence="2">
    <location>
        <begin position="34"/>
        <end position="725"/>
    </location>
</feature>
<comment type="similarity">
    <text evidence="1">Belongs to the protein disulfide isomerase family.</text>
</comment>
<gene>
    <name evidence="4" type="ORF">HKI87_01g00450</name>
</gene>
<dbReference type="InterPro" id="IPR036249">
    <property type="entry name" value="Thioredoxin-like_sf"/>
</dbReference>
<keyword evidence="5" id="KW-1185">Reference proteome</keyword>
<proteinExistence type="inferred from homology"/>
<dbReference type="CDD" id="cd02961">
    <property type="entry name" value="PDI_a_family"/>
    <property type="match status" value="1"/>
</dbReference>
<dbReference type="GO" id="GO:0034976">
    <property type="term" value="P:response to endoplasmic reticulum stress"/>
    <property type="evidence" value="ECO:0007669"/>
    <property type="project" value="TreeGrafter"/>
</dbReference>
<evidence type="ECO:0000313" key="4">
    <source>
        <dbReference type="EMBL" id="WZN58523.1"/>
    </source>
</evidence>
<evidence type="ECO:0000256" key="2">
    <source>
        <dbReference type="SAM" id="SignalP"/>
    </source>
</evidence>
<feature type="domain" description="CS" evidence="3">
    <location>
        <begin position="45"/>
        <end position="150"/>
    </location>
</feature>
<dbReference type="SUPFAM" id="SSF52833">
    <property type="entry name" value="Thioredoxin-like"/>
    <property type="match status" value="2"/>
</dbReference>
<dbReference type="AlphaFoldDB" id="A0AAX4NX48"/>
<protein>
    <submittedName>
        <fullName evidence="4">Protein disulfide isomerase</fullName>
    </submittedName>
</protein>